<comment type="caution">
    <text evidence="2">The sequence shown here is derived from an EMBL/GenBank/DDBJ whole genome shotgun (WGS) entry which is preliminary data.</text>
</comment>
<keyword evidence="3" id="KW-1185">Reference proteome</keyword>
<dbReference type="Pfam" id="PF18316">
    <property type="entry name" value="S-l_SbsC_C"/>
    <property type="match status" value="1"/>
</dbReference>
<feature type="domain" description="S-layer protein SbsC C-terminal" evidence="1">
    <location>
        <begin position="212"/>
        <end position="293"/>
    </location>
</feature>
<evidence type="ECO:0000313" key="3">
    <source>
        <dbReference type="Proteomes" id="UP001652397"/>
    </source>
</evidence>
<dbReference type="RefSeq" id="WP_147574027.1">
    <property type="nucleotide sequence ID" value="NZ_JAOQJE010000005.1"/>
</dbReference>
<accession>A0ABT2U2N3</accession>
<sequence>MATIGLSKPYYAIYNENGGNPTYAEGSLIGKATEMTLELEGADANVLYADNGPAESDNQFAGGTLTISTDDLLPDPMLAILGLKAEEMDLDGAATTAPKWIVYDDDQAIPYVGFGGVIKAKQSGATRWIAVVLTKVQFANPGISAVTQGDTIEWQTKELTATVMRDDSTKHTWQMQSTPMKTEADAEAAIKKALGIADNIPTLGVLTVSSAEGTETGETRITVTPPKSGSNHYVYKTGATVDLPAGYGADVSSGWTAWNGTDDIAAATGNEIGIVEADAGNKAVAAGKATVTAKAGE</sequence>
<organism evidence="2 3">
    <name type="scientific">Agathobaculum ammoniilyticum</name>
    <dbReference type="NCBI Taxonomy" id="2981778"/>
    <lineage>
        <taxon>Bacteria</taxon>
        <taxon>Bacillati</taxon>
        <taxon>Bacillota</taxon>
        <taxon>Clostridia</taxon>
        <taxon>Eubacteriales</taxon>
        <taxon>Butyricicoccaceae</taxon>
        <taxon>Agathobaculum</taxon>
    </lineage>
</organism>
<dbReference type="InterPro" id="IPR040751">
    <property type="entry name" value="SbsC_C"/>
</dbReference>
<name>A0ABT2U2N3_9FIRM</name>
<evidence type="ECO:0000259" key="1">
    <source>
        <dbReference type="Pfam" id="PF18316"/>
    </source>
</evidence>
<gene>
    <name evidence="2" type="ORF">OCV66_07285</name>
</gene>
<protein>
    <recommendedName>
        <fullName evidence="1">S-layer protein SbsC C-terminal domain-containing protein</fullName>
    </recommendedName>
</protein>
<dbReference type="InterPro" id="IPR006490">
    <property type="entry name" value="Maj_tail_phi13"/>
</dbReference>
<reference evidence="2 3" key="1">
    <citation type="journal article" date="2021" name="ISME Commun">
        <title>Automated analysis of genomic sequences facilitates high-throughput and comprehensive description of bacteria.</title>
        <authorList>
            <person name="Hitch T.C.A."/>
        </authorList>
    </citation>
    <scope>NUCLEOTIDE SEQUENCE [LARGE SCALE GENOMIC DNA]</scope>
    <source>
        <strain evidence="2 3">Sanger_34</strain>
    </source>
</reference>
<proteinExistence type="predicted"/>
<dbReference type="EMBL" id="JAOQJE010000005">
    <property type="protein sequence ID" value="MCU6788894.1"/>
    <property type="molecule type" value="Genomic_DNA"/>
</dbReference>
<dbReference type="Proteomes" id="UP001652397">
    <property type="component" value="Unassembled WGS sequence"/>
</dbReference>
<dbReference type="NCBIfam" id="TIGR01603">
    <property type="entry name" value="maj_tail_phi13"/>
    <property type="match status" value="1"/>
</dbReference>
<evidence type="ECO:0000313" key="2">
    <source>
        <dbReference type="EMBL" id="MCU6788894.1"/>
    </source>
</evidence>